<keyword evidence="7 11" id="KW-1133">Transmembrane helix</keyword>
<feature type="domain" description="General secretion pathway GspH" evidence="12">
    <location>
        <begin position="44"/>
        <end position="142"/>
    </location>
</feature>
<dbReference type="SUPFAM" id="SSF54523">
    <property type="entry name" value="Pili subunits"/>
    <property type="match status" value="1"/>
</dbReference>
<evidence type="ECO:0000256" key="1">
    <source>
        <dbReference type="ARBA" id="ARBA00004377"/>
    </source>
</evidence>
<dbReference type="PATRIC" id="fig|81035.3.peg.880"/>
<dbReference type="NCBIfam" id="TIGR01708">
    <property type="entry name" value="typeII_sec_gspH"/>
    <property type="match status" value="1"/>
</dbReference>
<feature type="transmembrane region" description="Helical" evidence="11">
    <location>
        <begin position="12"/>
        <end position="32"/>
    </location>
</feature>
<dbReference type="PRINTS" id="PR00885">
    <property type="entry name" value="BCTERIALGSPH"/>
</dbReference>
<evidence type="ECO:0000256" key="7">
    <source>
        <dbReference type="ARBA" id="ARBA00022989"/>
    </source>
</evidence>
<organism evidence="13 14">
    <name type="scientific">Pseudomonas syringae pv. cilantro</name>
    <dbReference type="NCBI Taxonomy" id="81035"/>
    <lineage>
        <taxon>Bacteria</taxon>
        <taxon>Pseudomonadati</taxon>
        <taxon>Pseudomonadota</taxon>
        <taxon>Gammaproteobacteria</taxon>
        <taxon>Pseudomonadales</taxon>
        <taxon>Pseudomonadaceae</taxon>
        <taxon>Pseudomonas</taxon>
        <taxon>Pseudomonas syringae</taxon>
    </lineage>
</organism>
<keyword evidence="4" id="KW-0488">Methylation</keyword>
<dbReference type="InterPro" id="IPR049875">
    <property type="entry name" value="TypeII_GspH"/>
</dbReference>
<evidence type="ECO:0000313" key="14">
    <source>
        <dbReference type="Proteomes" id="UP000037891"/>
    </source>
</evidence>
<gene>
    <name evidence="13" type="ORF">ABJ99_0818</name>
</gene>
<dbReference type="Gene3D" id="3.55.40.10">
    <property type="entry name" value="minor pseudopilin epsh domain"/>
    <property type="match status" value="1"/>
</dbReference>
<evidence type="ECO:0000256" key="4">
    <source>
        <dbReference type="ARBA" id="ARBA00022481"/>
    </source>
</evidence>
<dbReference type="InterPro" id="IPR012902">
    <property type="entry name" value="N_methyl_site"/>
</dbReference>
<evidence type="ECO:0000256" key="3">
    <source>
        <dbReference type="ARBA" id="ARBA00022475"/>
    </source>
</evidence>
<dbReference type="InterPro" id="IPR002416">
    <property type="entry name" value="T2SS_protein-GspH"/>
</dbReference>
<dbReference type="AlphaFoldDB" id="A0A0N1JPQ7"/>
<dbReference type="Proteomes" id="UP000037891">
    <property type="component" value="Unassembled WGS sequence"/>
</dbReference>
<comment type="similarity">
    <text evidence="9">Belongs to the GSP H family.</text>
</comment>
<accession>A0A0N1JPQ7</accession>
<evidence type="ECO:0000256" key="10">
    <source>
        <dbReference type="ARBA" id="ARBA00030775"/>
    </source>
</evidence>
<dbReference type="NCBIfam" id="TIGR02532">
    <property type="entry name" value="IV_pilin_GFxxxE"/>
    <property type="match status" value="1"/>
</dbReference>
<evidence type="ECO:0000256" key="8">
    <source>
        <dbReference type="ARBA" id="ARBA00023136"/>
    </source>
</evidence>
<keyword evidence="5" id="KW-0997">Cell inner membrane</keyword>
<comment type="caution">
    <text evidence="13">The sequence shown here is derived from an EMBL/GenBank/DDBJ whole genome shotgun (WGS) entry which is preliminary data.</text>
</comment>
<reference evidence="13 14" key="1">
    <citation type="submission" date="2015-07" db="EMBL/GenBank/DDBJ databases">
        <authorList>
            <person name="Noorani M."/>
        </authorList>
    </citation>
    <scope>NUCLEOTIDE SEQUENCE [LARGE SCALE GENOMIC DNA]</scope>
    <source>
        <strain evidence="13 14">0788_9</strain>
    </source>
</reference>
<dbReference type="GO" id="GO:0015627">
    <property type="term" value="C:type II protein secretion system complex"/>
    <property type="evidence" value="ECO:0007669"/>
    <property type="project" value="InterPro"/>
</dbReference>
<keyword evidence="6 11" id="KW-0812">Transmembrane</keyword>
<evidence type="ECO:0000256" key="6">
    <source>
        <dbReference type="ARBA" id="ARBA00022692"/>
    </source>
</evidence>
<dbReference type="RefSeq" id="WP_054085055.1">
    <property type="nucleotide sequence ID" value="NZ_LGLN01000032.1"/>
</dbReference>
<dbReference type="Pfam" id="PF12019">
    <property type="entry name" value="GspH"/>
    <property type="match status" value="1"/>
</dbReference>
<evidence type="ECO:0000259" key="12">
    <source>
        <dbReference type="Pfam" id="PF12019"/>
    </source>
</evidence>
<dbReference type="InterPro" id="IPR022346">
    <property type="entry name" value="T2SS_GspH"/>
</dbReference>
<comment type="subcellular location">
    <subcellularLocation>
        <location evidence="1">Cell inner membrane</location>
        <topology evidence="1">Single-pass membrane protein</topology>
    </subcellularLocation>
</comment>
<name>A0A0N1JPQ7_PSESX</name>
<dbReference type="EMBL" id="LGLN01000032">
    <property type="protein sequence ID" value="KPC33678.1"/>
    <property type="molecule type" value="Genomic_DNA"/>
</dbReference>
<sequence>MSMPRQSGFTLIELMVVVVIIGIASATISLSITPDPAALLRKDAERLAQLFQIAQAEARADGRIISWHADAKGFAFRRRADTGPGHDTFNSDPQLRPRNWESPAMRVRVQPGQRVMFNTEWVDTPLRIRLSDGQHALDLQRSALGQLQVVSPP</sequence>
<evidence type="ECO:0000256" key="5">
    <source>
        <dbReference type="ARBA" id="ARBA00022519"/>
    </source>
</evidence>
<evidence type="ECO:0000256" key="11">
    <source>
        <dbReference type="SAM" id="Phobius"/>
    </source>
</evidence>
<protein>
    <recommendedName>
        <fullName evidence="2">Type II secretion system protein H</fullName>
    </recommendedName>
    <alternativeName>
        <fullName evidence="10">General secretion pathway protein H</fullName>
    </alternativeName>
</protein>
<keyword evidence="8 11" id="KW-0472">Membrane</keyword>
<proteinExistence type="inferred from homology"/>
<evidence type="ECO:0000256" key="9">
    <source>
        <dbReference type="ARBA" id="ARBA00025772"/>
    </source>
</evidence>
<reference evidence="13 14" key="2">
    <citation type="submission" date="2015-10" db="EMBL/GenBank/DDBJ databases">
        <title>Comparative genomics and high-throughput reverse genetic screens identify a new phytobacterial MAMP and an Arabidopsis receptor required for immune elicitation.</title>
        <authorList>
            <person name="Mott G.A."/>
            <person name="Thakur S."/>
            <person name="Wang P.W."/>
            <person name="Desveaux D."/>
            <person name="Guttman D.S."/>
        </authorList>
    </citation>
    <scope>NUCLEOTIDE SEQUENCE [LARGE SCALE GENOMIC DNA]</scope>
    <source>
        <strain evidence="13 14">0788_9</strain>
    </source>
</reference>
<dbReference type="GO" id="GO:0005886">
    <property type="term" value="C:plasma membrane"/>
    <property type="evidence" value="ECO:0007669"/>
    <property type="project" value="UniProtKB-SubCell"/>
</dbReference>
<dbReference type="InterPro" id="IPR045584">
    <property type="entry name" value="Pilin-like"/>
</dbReference>
<dbReference type="Pfam" id="PF07963">
    <property type="entry name" value="N_methyl"/>
    <property type="match status" value="1"/>
</dbReference>
<dbReference type="PROSITE" id="PS00409">
    <property type="entry name" value="PROKAR_NTER_METHYL"/>
    <property type="match status" value="1"/>
</dbReference>
<evidence type="ECO:0000313" key="13">
    <source>
        <dbReference type="EMBL" id="KPC33678.1"/>
    </source>
</evidence>
<keyword evidence="3" id="KW-1003">Cell membrane</keyword>
<dbReference type="GO" id="GO:0015628">
    <property type="term" value="P:protein secretion by the type II secretion system"/>
    <property type="evidence" value="ECO:0007669"/>
    <property type="project" value="InterPro"/>
</dbReference>
<evidence type="ECO:0000256" key="2">
    <source>
        <dbReference type="ARBA" id="ARBA00021549"/>
    </source>
</evidence>